<sequence>MKNTVKQVEKKTEQKINLVEGMFKPSEASHIINALIDQKINYHKIQRLSLCEGNENCDTTYENSRIQELKQEKEVAKGYIDTARRENYEIVINGTLDITFIKK</sequence>
<reference evidence="1" key="1">
    <citation type="submission" date="2021-04" db="EMBL/GenBank/DDBJ databases">
        <authorList>
            <person name="Pira H."/>
            <person name="Risdian C."/>
            <person name="Wink J."/>
        </authorList>
    </citation>
    <scope>NUCLEOTIDE SEQUENCE</scope>
    <source>
        <strain evidence="1">WHY3</strain>
    </source>
</reference>
<keyword evidence="2" id="KW-1185">Reference proteome</keyword>
<organism evidence="1 2">
    <name type="scientific">Winogradskyella luteola</name>
    <dbReference type="NCBI Taxonomy" id="2828330"/>
    <lineage>
        <taxon>Bacteria</taxon>
        <taxon>Pseudomonadati</taxon>
        <taxon>Bacteroidota</taxon>
        <taxon>Flavobacteriia</taxon>
        <taxon>Flavobacteriales</taxon>
        <taxon>Flavobacteriaceae</taxon>
        <taxon>Winogradskyella</taxon>
    </lineage>
</organism>
<dbReference type="RefSeq" id="WP_218544557.1">
    <property type="nucleotide sequence ID" value="NZ_JAGSPD010000002.1"/>
</dbReference>
<dbReference type="AlphaFoldDB" id="A0A9X1F682"/>
<name>A0A9X1F682_9FLAO</name>
<accession>A0A9X1F682</accession>
<dbReference type="Proteomes" id="UP001138894">
    <property type="component" value="Unassembled WGS sequence"/>
</dbReference>
<evidence type="ECO:0000313" key="1">
    <source>
        <dbReference type="EMBL" id="MBV7268004.1"/>
    </source>
</evidence>
<comment type="caution">
    <text evidence="1">The sequence shown here is derived from an EMBL/GenBank/DDBJ whole genome shotgun (WGS) entry which is preliminary data.</text>
</comment>
<proteinExistence type="predicted"/>
<protein>
    <submittedName>
        <fullName evidence="1">Uncharacterized protein</fullName>
    </submittedName>
</protein>
<gene>
    <name evidence="1" type="ORF">KCG49_02220</name>
</gene>
<dbReference type="EMBL" id="JAGSPD010000002">
    <property type="protein sequence ID" value="MBV7268004.1"/>
    <property type="molecule type" value="Genomic_DNA"/>
</dbReference>
<evidence type="ECO:0000313" key="2">
    <source>
        <dbReference type="Proteomes" id="UP001138894"/>
    </source>
</evidence>